<comment type="catalytic activity">
    <reaction evidence="1">
        <text>uridine(955/2504/2580) in 23S rRNA = pseudouridine(955/2504/2580) in 23S rRNA</text>
        <dbReference type="Rhea" id="RHEA:42528"/>
        <dbReference type="Rhea" id="RHEA-COMP:10099"/>
        <dbReference type="Rhea" id="RHEA-COMP:10100"/>
        <dbReference type="ChEBI" id="CHEBI:65314"/>
        <dbReference type="ChEBI" id="CHEBI:65315"/>
        <dbReference type="EC" id="5.4.99.24"/>
    </reaction>
</comment>
<reference evidence="9 10" key="1">
    <citation type="submission" date="2014-11" db="EMBL/GenBank/DDBJ databases">
        <title>A Rickettsiales Symbiont of Amoebae With Ancient Features.</title>
        <authorList>
            <person name="Schulz F."/>
            <person name="Martijn J."/>
            <person name="Wascher F."/>
            <person name="Kostanjsek R."/>
            <person name="Ettema T.J."/>
            <person name="Horn M."/>
        </authorList>
    </citation>
    <scope>NUCLEOTIDE SEQUENCE [LARGE SCALE GENOMIC DNA]</scope>
    <source>
        <strain evidence="9 10">UWC36</strain>
    </source>
</reference>
<evidence type="ECO:0000256" key="1">
    <source>
        <dbReference type="ARBA" id="ARBA00000381"/>
    </source>
</evidence>
<dbReference type="EMBL" id="JSWE01000084">
    <property type="protein sequence ID" value="KIE05713.1"/>
    <property type="molecule type" value="Genomic_DNA"/>
</dbReference>
<feature type="domain" description="Pseudouridine synthase RsuA/RluA-like" evidence="8">
    <location>
        <begin position="14"/>
        <end position="131"/>
    </location>
</feature>
<keyword evidence="9" id="KW-0413">Isomerase</keyword>
<dbReference type="Gene3D" id="3.30.2350.10">
    <property type="entry name" value="Pseudouridine synthase"/>
    <property type="match status" value="1"/>
</dbReference>
<dbReference type="InterPro" id="IPR050188">
    <property type="entry name" value="RluA_PseudoU_synthase"/>
</dbReference>
<dbReference type="EC" id="5.4.99.24" evidence="3"/>
<dbReference type="InterPro" id="IPR020103">
    <property type="entry name" value="PsdUridine_synth_cat_dom_sf"/>
</dbReference>
<dbReference type="SUPFAM" id="SSF55120">
    <property type="entry name" value="Pseudouridine synthase"/>
    <property type="match status" value="1"/>
</dbReference>
<evidence type="ECO:0000313" key="9">
    <source>
        <dbReference type="EMBL" id="KIE05713.1"/>
    </source>
</evidence>
<dbReference type="GO" id="GO:0009982">
    <property type="term" value="F:pseudouridine synthase activity"/>
    <property type="evidence" value="ECO:0007669"/>
    <property type="project" value="InterPro"/>
</dbReference>
<dbReference type="GO" id="GO:0006396">
    <property type="term" value="P:RNA processing"/>
    <property type="evidence" value="ECO:0007669"/>
    <property type="project" value="UniProtKB-ARBA"/>
</dbReference>
<dbReference type="Proteomes" id="UP000031258">
    <property type="component" value="Unassembled WGS sequence"/>
</dbReference>
<dbReference type="RefSeq" id="WP_039455575.1">
    <property type="nucleotide sequence ID" value="NZ_JSWE01000084.1"/>
</dbReference>
<dbReference type="GO" id="GO:0140098">
    <property type="term" value="F:catalytic activity, acting on RNA"/>
    <property type="evidence" value="ECO:0007669"/>
    <property type="project" value="UniProtKB-ARBA"/>
</dbReference>
<comment type="caution">
    <text evidence="9">The sequence shown here is derived from an EMBL/GenBank/DDBJ whole genome shotgun (WGS) entry which is preliminary data.</text>
</comment>
<evidence type="ECO:0000256" key="2">
    <source>
        <dbReference type="ARBA" id="ARBA00002876"/>
    </source>
</evidence>
<gene>
    <name evidence="9" type="ORF">NF27_DH00040</name>
</gene>
<dbReference type="PANTHER" id="PTHR21600">
    <property type="entry name" value="MITOCHONDRIAL RNA PSEUDOURIDINE SYNTHASE"/>
    <property type="match status" value="1"/>
</dbReference>
<protein>
    <recommendedName>
        <fullName evidence="4">Ribosomal large subunit pseudouridine synthase C</fullName>
        <ecNumber evidence="3">5.4.99.24</ecNumber>
    </recommendedName>
    <alternativeName>
        <fullName evidence="5">23S rRNA pseudouridine(955/2504/2580) synthase</fullName>
    </alternativeName>
    <alternativeName>
        <fullName evidence="6">rRNA pseudouridylate synthase C</fullName>
    </alternativeName>
    <alternativeName>
        <fullName evidence="7">rRNA-uridine isomerase C</fullName>
    </alternativeName>
</protein>
<evidence type="ECO:0000256" key="5">
    <source>
        <dbReference type="ARBA" id="ARBA00030705"/>
    </source>
</evidence>
<keyword evidence="10" id="KW-1185">Reference proteome</keyword>
<dbReference type="CDD" id="cd02869">
    <property type="entry name" value="PseudoU_synth_RluA_like"/>
    <property type="match status" value="1"/>
</dbReference>
<evidence type="ECO:0000256" key="7">
    <source>
        <dbReference type="ARBA" id="ARBA00033053"/>
    </source>
</evidence>
<dbReference type="InterPro" id="IPR006224">
    <property type="entry name" value="PsdUridine_synth_RluA-like_CS"/>
</dbReference>
<evidence type="ECO:0000313" key="10">
    <source>
        <dbReference type="Proteomes" id="UP000031258"/>
    </source>
</evidence>
<proteinExistence type="predicted"/>
<sequence length="193" mass="21954">GISLDDLLPFLKFDATARPKLIHRLDKETSGVLLVARNNRAAAELSELIRTKQMNKTYLAILCGVPEVHAGEIDLPLAKETDENFESVKVTNNGKRAITQYRVLDYALNTTALVEFKLITGKTHQLRVHSASMNCPILGDLKYNNKEQSFEFEQKLYLHSYITRLNYRGKDIIIKAPLPNYFKDMLDRFGLGI</sequence>
<dbReference type="PROSITE" id="PS01129">
    <property type="entry name" value="PSI_RLU"/>
    <property type="match status" value="1"/>
</dbReference>
<evidence type="ECO:0000259" key="8">
    <source>
        <dbReference type="Pfam" id="PF00849"/>
    </source>
</evidence>
<dbReference type="InterPro" id="IPR006145">
    <property type="entry name" value="PsdUridine_synth_RsuA/RluA"/>
</dbReference>
<evidence type="ECO:0000256" key="4">
    <source>
        <dbReference type="ARBA" id="ARBA00017128"/>
    </source>
</evidence>
<name>A0A0C1QNT7_9RICK</name>
<dbReference type="Pfam" id="PF00849">
    <property type="entry name" value="PseudoU_synth_2"/>
    <property type="match status" value="1"/>
</dbReference>
<comment type="function">
    <text evidence="2">Responsible for synthesis of pseudouridine from uracil at positions 955, 2504 and 2580 in 23S ribosomal RNA.</text>
</comment>
<dbReference type="GO" id="GO:0001522">
    <property type="term" value="P:pseudouridine synthesis"/>
    <property type="evidence" value="ECO:0007669"/>
    <property type="project" value="InterPro"/>
</dbReference>
<evidence type="ECO:0000256" key="3">
    <source>
        <dbReference type="ARBA" id="ARBA00012785"/>
    </source>
</evidence>
<dbReference type="AlphaFoldDB" id="A0A0C1QNT7"/>
<dbReference type="GO" id="GO:0003723">
    <property type="term" value="F:RNA binding"/>
    <property type="evidence" value="ECO:0007669"/>
    <property type="project" value="InterPro"/>
</dbReference>
<organism evidence="9 10">
    <name type="scientific">Candidatus Jidaibacter acanthamoebae</name>
    <dbReference type="NCBI Taxonomy" id="86105"/>
    <lineage>
        <taxon>Bacteria</taxon>
        <taxon>Pseudomonadati</taxon>
        <taxon>Pseudomonadota</taxon>
        <taxon>Alphaproteobacteria</taxon>
        <taxon>Rickettsiales</taxon>
        <taxon>Candidatus Midichloriaceae</taxon>
        <taxon>Candidatus Jidaibacter</taxon>
    </lineage>
</organism>
<feature type="non-terminal residue" evidence="9">
    <location>
        <position position="1"/>
    </location>
</feature>
<accession>A0A0C1QNT7</accession>
<dbReference type="STRING" id="86105.NF27_DH00040"/>
<evidence type="ECO:0000256" key="6">
    <source>
        <dbReference type="ARBA" id="ARBA00031975"/>
    </source>
</evidence>